<feature type="compositionally biased region" description="Basic and acidic residues" evidence="1">
    <location>
        <begin position="132"/>
        <end position="148"/>
    </location>
</feature>
<dbReference type="SUPFAM" id="SSF56112">
    <property type="entry name" value="Protein kinase-like (PK-like)"/>
    <property type="match status" value="1"/>
</dbReference>
<evidence type="ECO:0000313" key="3">
    <source>
        <dbReference type="EMBL" id="KNC77952.1"/>
    </source>
</evidence>
<dbReference type="RefSeq" id="XP_014151854.1">
    <property type="nucleotide sequence ID" value="XM_014296379.1"/>
</dbReference>
<organism evidence="3 4">
    <name type="scientific">Sphaeroforma arctica JP610</name>
    <dbReference type="NCBI Taxonomy" id="667725"/>
    <lineage>
        <taxon>Eukaryota</taxon>
        <taxon>Ichthyosporea</taxon>
        <taxon>Ichthyophonida</taxon>
        <taxon>Sphaeroforma</taxon>
    </lineage>
</organism>
<dbReference type="PANTHER" id="PTHR24347">
    <property type="entry name" value="SERINE/THREONINE-PROTEIN KINASE"/>
    <property type="match status" value="1"/>
</dbReference>
<dbReference type="Pfam" id="PF00069">
    <property type="entry name" value="Pkinase"/>
    <property type="match status" value="1"/>
</dbReference>
<evidence type="ECO:0000259" key="2">
    <source>
        <dbReference type="PROSITE" id="PS50011"/>
    </source>
</evidence>
<sequence length="192" mass="20647">MQPENILLTSPDDDADVKLCDFGFAKQTTLGKQSMSQKKGTPGYIAPEILKGEDYSMKADIWSLGCIFYVLLGGYQPFVGASGNSVQGDKEARRKLKAGMNTVLSVTRIRRSISREVLSDAQQEAQLAHVLEQKEKDHSSTDQDKSQGDGEDQDGSSGKGEGSDDLCTEPAVSSVSVDEGLTFETAETTSNA</sequence>
<feature type="region of interest" description="Disordered" evidence="1">
    <location>
        <begin position="132"/>
        <end position="192"/>
    </location>
</feature>
<dbReference type="PROSITE" id="PS50011">
    <property type="entry name" value="PROTEIN_KINASE_DOM"/>
    <property type="match status" value="1"/>
</dbReference>
<dbReference type="EMBL" id="KQ242593">
    <property type="protein sequence ID" value="KNC77952.1"/>
    <property type="molecule type" value="Genomic_DNA"/>
</dbReference>
<protein>
    <recommendedName>
        <fullName evidence="2">Protein kinase domain-containing protein</fullName>
    </recommendedName>
</protein>
<dbReference type="OrthoDB" id="5979581at2759"/>
<accession>A0A0L0FMG3</accession>
<dbReference type="GeneID" id="25910106"/>
<keyword evidence="4" id="KW-1185">Reference proteome</keyword>
<dbReference type="STRING" id="667725.A0A0L0FMG3"/>
<dbReference type="InterPro" id="IPR011009">
    <property type="entry name" value="Kinase-like_dom_sf"/>
</dbReference>
<evidence type="ECO:0000256" key="1">
    <source>
        <dbReference type="SAM" id="MobiDB-lite"/>
    </source>
</evidence>
<gene>
    <name evidence="3" type="ORF">SARC_09602</name>
</gene>
<dbReference type="GO" id="GO:0005524">
    <property type="term" value="F:ATP binding"/>
    <property type="evidence" value="ECO:0007669"/>
    <property type="project" value="InterPro"/>
</dbReference>
<name>A0A0L0FMG3_9EUKA</name>
<dbReference type="AlphaFoldDB" id="A0A0L0FMG3"/>
<evidence type="ECO:0000313" key="4">
    <source>
        <dbReference type="Proteomes" id="UP000054560"/>
    </source>
</evidence>
<dbReference type="SMART" id="SM00220">
    <property type="entry name" value="S_TKc"/>
    <property type="match status" value="1"/>
</dbReference>
<reference evidence="3 4" key="1">
    <citation type="submission" date="2011-02" db="EMBL/GenBank/DDBJ databases">
        <title>The Genome Sequence of Sphaeroforma arctica JP610.</title>
        <authorList>
            <consortium name="The Broad Institute Genome Sequencing Platform"/>
            <person name="Russ C."/>
            <person name="Cuomo C."/>
            <person name="Young S.K."/>
            <person name="Zeng Q."/>
            <person name="Gargeya S."/>
            <person name="Alvarado L."/>
            <person name="Berlin A."/>
            <person name="Chapman S.B."/>
            <person name="Chen Z."/>
            <person name="Freedman E."/>
            <person name="Gellesch M."/>
            <person name="Goldberg J."/>
            <person name="Griggs A."/>
            <person name="Gujja S."/>
            <person name="Heilman E."/>
            <person name="Heiman D."/>
            <person name="Howarth C."/>
            <person name="Mehta T."/>
            <person name="Neiman D."/>
            <person name="Pearson M."/>
            <person name="Roberts A."/>
            <person name="Saif S."/>
            <person name="Shea T."/>
            <person name="Shenoy N."/>
            <person name="Sisk P."/>
            <person name="Stolte C."/>
            <person name="Sykes S."/>
            <person name="White J."/>
            <person name="Yandava C."/>
            <person name="Burger G."/>
            <person name="Gray M.W."/>
            <person name="Holland P.W.H."/>
            <person name="King N."/>
            <person name="Lang F.B.F."/>
            <person name="Roger A.J."/>
            <person name="Ruiz-Trillo I."/>
            <person name="Haas B."/>
            <person name="Nusbaum C."/>
            <person name="Birren B."/>
        </authorList>
    </citation>
    <scope>NUCLEOTIDE SEQUENCE [LARGE SCALE GENOMIC DNA]</scope>
    <source>
        <strain evidence="3 4">JP610</strain>
    </source>
</reference>
<dbReference type="Proteomes" id="UP000054560">
    <property type="component" value="Unassembled WGS sequence"/>
</dbReference>
<feature type="domain" description="Protein kinase" evidence="2">
    <location>
        <begin position="1"/>
        <end position="141"/>
    </location>
</feature>
<proteinExistence type="predicted"/>
<dbReference type="Gene3D" id="1.10.510.10">
    <property type="entry name" value="Transferase(Phosphotransferase) domain 1"/>
    <property type="match status" value="1"/>
</dbReference>
<dbReference type="GO" id="GO:0004672">
    <property type="term" value="F:protein kinase activity"/>
    <property type="evidence" value="ECO:0007669"/>
    <property type="project" value="InterPro"/>
</dbReference>
<dbReference type="InterPro" id="IPR000719">
    <property type="entry name" value="Prot_kinase_dom"/>
</dbReference>
<dbReference type="eggNOG" id="KOG0604">
    <property type="taxonomic scope" value="Eukaryota"/>
</dbReference>